<protein>
    <submittedName>
        <fullName evidence="1">Uncharacterized protein</fullName>
    </submittedName>
</protein>
<dbReference type="EMBL" id="KZ502703">
    <property type="protein sequence ID" value="PKU73986.1"/>
    <property type="molecule type" value="Genomic_DNA"/>
</dbReference>
<name>A0A2I0WEA1_9ASPA</name>
<evidence type="ECO:0000313" key="1">
    <source>
        <dbReference type="EMBL" id="PKU73986.1"/>
    </source>
</evidence>
<reference evidence="1 2" key="1">
    <citation type="journal article" date="2016" name="Sci. Rep.">
        <title>The Dendrobium catenatum Lindl. genome sequence provides insights into polysaccharide synthase, floral development and adaptive evolution.</title>
        <authorList>
            <person name="Zhang G.Q."/>
            <person name="Xu Q."/>
            <person name="Bian C."/>
            <person name="Tsai W.C."/>
            <person name="Yeh C.M."/>
            <person name="Liu K.W."/>
            <person name="Yoshida K."/>
            <person name="Zhang L.S."/>
            <person name="Chang S.B."/>
            <person name="Chen F."/>
            <person name="Shi Y."/>
            <person name="Su Y.Y."/>
            <person name="Zhang Y.Q."/>
            <person name="Chen L.J."/>
            <person name="Yin Y."/>
            <person name="Lin M."/>
            <person name="Huang H."/>
            <person name="Deng H."/>
            <person name="Wang Z.W."/>
            <person name="Zhu S.L."/>
            <person name="Zhao X."/>
            <person name="Deng C."/>
            <person name="Niu S.C."/>
            <person name="Huang J."/>
            <person name="Wang M."/>
            <person name="Liu G.H."/>
            <person name="Yang H.J."/>
            <person name="Xiao X.J."/>
            <person name="Hsiao Y.Y."/>
            <person name="Wu W.L."/>
            <person name="Chen Y.Y."/>
            <person name="Mitsuda N."/>
            <person name="Ohme-Takagi M."/>
            <person name="Luo Y.B."/>
            <person name="Van de Peer Y."/>
            <person name="Liu Z.J."/>
        </authorList>
    </citation>
    <scope>NUCLEOTIDE SEQUENCE [LARGE SCALE GENOMIC DNA]</scope>
    <source>
        <tissue evidence="1">The whole plant</tissue>
    </source>
</reference>
<reference evidence="1 2" key="2">
    <citation type="journal article" date="2017" name="Nature">
        <title>The Apostasia genome and the evolution of orchids.</title>
        <authorList>
            <person name="Zhang G.Q."/>
            <person name="Liu K.W."/>
            <person name="Li Z."/>
            <person name="Lohaus R."/>
            <person name="Hsiao Y.Y."/>
            <person name="Niu S.C."/>
            <person name="Wang J.Y."/>
            <person name="Lin Y.C."/>
            <person name="Xu Q."/>
            <person name="Chen L.J."/>
            <person name="Yoshida K."/>
            <person name="Fujiwara S."/>
            <person name="Wang Z.W."/>
            <person name="Zhang Y.Q."/>
            <person name="Mitsuda N."/>
            <person name="Wang M."/>
            <person name="Liu G.H."/>
            <person name="Pecoraro L."/>
            <person name="Huang H.X."/>
            <person name="Xiao X.J."/>
            <person name="Lin M."/>
            <person name="Wu X.Y."/>
            <person name="Wu W.L."/>
            <person name="Chen Y.Y."/>
            <person name="Chang S.B."/>
            <person name="Sakamoto S."/>
            <person name="Ohme-Takagi M."/>
            <person name="Yagi M."/>
            <person name="Zeng S.J."/>
            <person name="Shen C.Y."/>
            <person name="Yeh C.M."/>
            <person name="Luo Y.B."/>
            <person name="Tsai W.C."/>
            <person name="Van de Peer Y."/>
            <person name="Liu Z.J."/>
        </authorList>
    </citation>
    <scope>NUCLEOTIDE SEQUENCE [LARGE SCALE GENOMIC DNA]</scope>
    <source>
        <tissue evidence="1">The whole plant</tissue>
    </source>
</reference>
<dbReference type="AlphaFoldDB" id="A0A2I0WEA1"/>
<keyword evidence="2" id="KW-1185">Reference proteome</keyword>
<accession>A0A2I0WEA1</accession>
<evidence type="ECO:0000313" key="2">
    <source>
        <dbReference type="Proteomes" id="UP000233837"/>
    </source>
</evidence>
<organism evidence="1 2">
    <name type="scientific">Dendrobium catenatum</name>
    <dbReference type="NCBI Taxonomy" id="906689"/>
    <lineage>
        <taxon>Eukaryota</taxon>
        <taxon>Viridiplantae</taxon>
        <taxon>Streptophyta</taxon>
        <taxon>Embryophyta</taxon>
        <taxon>Tracheophyta</taxon>
        <taxon>Spermatophyta</taxon>
        <taxon>Magnoliopsida</taxon>
        <taxon>Liliopsida</taxon>
        <taxon>Asparagales</taxon>
        <taxon>Orchidaceae</taxon>
        <taxon>Epidendroideae</taxon>
        <taxon>Malaxideae</taxon>
        <taxon>Dendrobiinae</taxon>
        <taxon>Dendrobium</taxon>
    </lineage>
</organism>
<gene>
    <name evidence="1" type="ORF">MA16_Dca027457</name>
</gene>
<dbReference type="Proteomes" id="UP000233837">
    <property type="component" value="Unassembled WGS sequence"/>
</dbReference>
<sequence>MGLGVLNLINCTIDSHAKQKYSEKIAILCGDYPKSNISKRISLGKHAKRQTKVSITCFAANFWTIGQDVG</sequence>
<proteinExistence type="predicted"/>